<evidence type="ECO:0000313" key="2">
    <source>
        <dbReference type="EMBL" id="RKD33003.1"/>
    </source>
</evidence>
<dbReference type="Gene3D" id="3.90.70.10">
    <property type="entry name" value="Cysteine proteinases"/>
    <property type="match status" value="1"/>
</dbReference>
<dbReference type="EMBL" id="MCIA01000008">
    <property type="protein sequence ID" value="RKD33003.1"/>
    <property type="molecule type" value="Genomic_DNA"/>
</dbReference>
<feature type="domain" description="Peptidase C39-like" evidence="1">
    <location>
        <begin position="71"/>
        <end position="203"/>
    </location>
</feature>
<organism evidence="2 3">
    <name type="scientific">Lacrimispora algidixylanolytica</name>
    <dbReference type="NCBI Taxonomy" id="94868"/>
    <lineage>
        <taxon>Bacteria</taxon>
        <taxon>Bacillati</taxon>
        <taxon>Bacillota</taxon>
        <taxon>Clostridia</taxon>
        <taxon>Lachnospirales</taxon>
        <taxon>Lachnospiraceae</taxon>
        <taxon>Lacrimispora</taxon>
    </lineage>
</organism>
<comment type="caution">
    <text evidence="2">The sequence shown here is derived from an EMBL/GenBank/DDBJ whole genome shotgun (WGS) entry which is preliminary data.</text>
</comment>
<dbReference type="RefSeq" id="WP_120196014.1">
    <property type="nucleotide sequence ID" value="NZ_MCIA01000008.1"/>
</dbReference>
<protein>
    <recommendedName>
        <fullName evidence="1">Peptidase C39-like domain-containing protein</fullName>
    </recommendedName>
</protein>
<dbReference type="AlphaFoldDB" id="A0A419T6G5"/>
<proteinExistence type="predicted"/>
<sequence length="241" mass="26580">MNGFYNIIFKTLFLATVPLTTTFTANNQNVESNRLISLSQVSVSDSYAEAEIPQEGRYDVMLDSVAGPLTYYNQGDSRWGNYLWGGKDPLSIYGCGPTIMAMVITSLTGNQVLPADAANWAASNRCWAPEDGSYHCLIQHASSAFGIEAVPIRDYSVNGIQQALNSNRLVIALVGKGHFTQRGHFLIITRMTEEGKVRIADPNSYENTSIDWDPEIILKELNRRASNGGPLWAIQLPDSSR</sequence>
<evidence type="ECO:0000313" key="3">
    <source>
        <dbReference type="Proteomes" id="UP000284277"/>
    </source>
</evidence>
<keyword evidence="3" id="KW-1185">Reference proteome</keyword>
<accession>A0A419T6G5</accession>
<dbReference type="Pfam" id="PF13529">
    <property type="entry name" value="Peptidase_C39_2"/>
    <property type="match status" value="1"/>
</dbReference>
<dbReference type="OrthoDB" id="3186156at2"/>
<name>A0A419T6G5_9FIRM</name>
<dbReference type="InterPro" id="IPR039564">
    <property type="entry name" value="Peptidase_C39-like"/>
</dbReference>
<reference evidence="2 3" key="1">
    <citation type="submission" date="2016-08" db="EMBL/GenBank/DDBJ databases">
        <title>A new outlook on sporulation: Clostridium algidixylanolyticum.</title>
        <authorList>
            <person name="Poppleton D.I."/>
            <person name="Gribaldo S."/>
        </authorList>
    </citation>
    <scope>NUCLEOTIDE SEQUENCE [LARGE SCALE GENOMIC DNA]</scope>
    <source>
        <strain evidence="2 3">SPL73</strain>
    </source>
</reference>
<dbReference type="Proteomes" id="UP000284277">
    <property type="component" value="Unassembled WGS sequence"/>
</dbReference>
<evidence type="ECO:0000259" key="1">
    <source>
        <dbReference type="Pfam" id="PF13529"/>
    </source>
</evidence>
<gene>
    <name evidence="2" type="ORF">BET01_15420</name>
</gene>